<dbReference type="OrthoDB" id="5293604at2"/>
<dbReference type="EMBL" id="PVLF01000005">
    <property type="protein sequence ID" value="PRH82726.1"/>
    <property type="molecule type" value="Genomic_DNA"/>
</dbReference>
<dbReference type="CDD" id="cd16331">
    <property type="entry name" value="YjgA-like"/>
    <property type="match status" value="1"/>
</dbReference>
<gene>
    <name evidence="5" type="primary">darP</name>
    <name evidence="7" type="ORF">C6N40_05820</name>
</gene>
<organism evidence="7 8">
    <name type="scientific">Arenimonas caeni</name>
    <dbReference type="NCBI Taxonomy" id="2058085"/>
    <lineage>
        <taxon>Bacteria</taxon>
        <taxon>Pseudomonadati</taxon>
        <taxon>Pseudomonadota</taxon>
        <taxon>Gammaproteobacteria</taxon>
        <taxon>Lysobacterales</taxon>
        <taxon>Lysobacteraceae</taxon>
        <taxon>Arenimonas</taxon>
    </lineage>
</organism>
<proteinExistence type="inferred from homology"/>
<dbReference type="Pfam" id="PF04751">
    <property type="entry name" value="DarP"/>
    <property type="match status" value="1"/>
</dbReference>
<comment type="function">
    <text evidence="5">Member of a network of 50S ribosomal subunit biogenesis factors which assembles along the 30S-50S interface, preventing incorrect 23S rRNA structures from forming. Promotes peptidyl transferase center (PTC) maturation.</text>
</comment>
<dbReference type="InterPro" id="IPR006839">
    <property type="entry name" value="DarP"/>
</dbReference>
<feature type="compositionally biased region" description="Acidic residues" evidence="6">
    <location>
        <begin position="1"/>
        <end position="13"/>
    </location>
</feature>
<evidence type="ECO:0000256" key="3">
    <source>
        <dbReference type="ARBA" id="ARBA00022730"/>
    </source>
</evidence>
<dbReference type="PANTHER" id="PTHR38101:SF1">
    <property type="entry name" value="UPF0307 PROTEIN YJGA"/>
    <property type="match status" value="1"/>
</dbReference>
<evidence type="ECO:0000313" key="8">
    <source>
        <dbReference type="Proteomes" id="UP000241736"/>
    </source>
</evidence>
<dbReference type="RefSeq" id="WP_106990071.1">
    <property type="nucleotide sequence ID" value="NZ_KZ679087.1"/>
</dbReference>
<evidence type="ECO:0000256" key="4">
    <source>
        <dbReference type="ARBA" id="ARBA00022884"/>
    </source>
</evidence>
<comment type="similarity">
    <text evidence="5">Belongs to the DarP family.</text>
</comment>
<keyword evidence="8" id="KW-1185">Reference proteome</keyword>
<evidence type="ECO:0000256" key="5">
    <source>
        <dbReference type="HAMAP-Rule" id="MF_00765"/>
    </source>
</evidence>
<keyword evidence="4 5" id="KW-0694">RNA-binding</keyword>
<dbReference type="GO" id="GO:1902626">
    <property type="term" value="P:assembly of large subunit precursor of preribosome"/>
    <property type="evidence" value="ECO:0007669"/>
    <property type="project" value="UniProtKB-UniRule"/>
</dbReference>
<dbReference type="Proteomes" id="UP000241736">
    <property type="component" value="Unassembled WGS sequence"/>
</dbReference>
<reference evidence="7 8" key="1">
    <citation type="submission" date="2018-03" db="EMBL/GenBank/DDBJ databases">
        <title>Arenimonas caeni sp. nov., isolated from activated sludge.</title>
        <authorList>
            <person name="Liu H."/>
        </authorList>
    </citation>
    <scope>NUCLEOTIDE SEQUENCE [LARGE SCALE GENOMIC DNA]</scope>
    <source>
        <strain evidence="8">z29</strain>
    </source>
</reference>
<dbReference type="PANTHER" id="PTHR38101">
    <property type="entry name" value="UPF0307 PROTEIN YJGA"/>
    <property type="match status" value="1"/>
</dbReference>
<dbReference type="GO" id="GO:0019843">
    <property type="term" value="F:rRNA binding"/>
    <property type="evidence" value="ECO:0007669"/>
    <property type="project" value="UniProtKB-UniRule"/>
</dbReference>
<dbReference type="GO" id="GO:0043022">
    <property type="term" value="F:ribosome binding"/>
    <property type="evidence" value="ECO:0007669"/>
    <property type="project" value="UniProtKB-UniRule"/>
</dbReference>
<sequence>MQQDDQFDDDEAGDFGPSRSERRREALEVLDLARRLVEQSEARIAQIPMDEDLRELVLASRRITAQIARKRQIQFLAKHMRREDDEALALIRAALDHDRADHRREAQALHRVEHWRDRLVDEGDAALAELLAEHPTADRQHLRQLARNAHQEKLKNKPPHAYRELFRELRDLLADSPDGD</sequence>
<keyword evidence="2 5" id="KW-0690">Ribosome biogenesis</keyword>
<evidence type="ECO:0000313" key="7">
    <source>
        <dbReference type="EMBL" id="PRH82726.1"/>
    </source>
</evidence>
<comment type="caution">
    <text evidence="7">The sequence shown here is derived from an EMBL/GenBank/DDBJ whole genome shotgun (WGS) entry which is preliminary data.</text>
</comment>
<keyword evidence="3 5" id="KW-0699">rRNA-binding</keyword>
<name>A0A2P6M9P9_9GAMM</name>
<dbReference type="AlphaFoldDB" id="A0A2P6M9P9"/>
<feature type="region of interest" description="Disordered" evidence="6">
    <location>
        <begin position="1"/>
        <end position="22"/>
    </location>
</feature>
<dbReference type="GO" id="GO:0005829">
    <property type="term" value="C:cytosol"/>
    <property type="evidence" value="ECO:0007669"/>
    <property type="project" value="TreeGrafter"/>
</dbReference>
<evidence type="ECO:0000256" key="2">
    <source>
        <dbReference type="ARBA" id="ARBA00022517"/>
    </source>
</evidence>
<comment type="subcellular location">
    <subcellularLocation>
        <location evidence="5">Cytoplasm</location>
    </subcellularLocation>
    <text evidence="5">Associates with late stage pre-50S ribosomal subunits.</text>
</comment>
<accession>A0A2P6M9P9</accession>
<dbReference type="HAMAP" id="MF_00765">
    <property type="entry name" value="DarP"/>
    <property type="match status" value="1"/>
</dbReference>
<dbReference type="Gene3D" id="1.10.60.30">
    <property type="entry name" value="PSPTO4464-like domains"/>
    <property type="match status" value="2"/>
</dbReference>
<dbReference type="InterPro" id="IPR023153">
    <property type="entry name" value="DarP_sf"/>
</dbReference>
<evidence type="ECO:0000256" key="1">
    <source>
        <dbReference type="ARBA" id="ARBA00022490"/>
    </source>
</evidence>
<protein>
    <recommendedName>
        <fullName evidence="5">Dual-action ribosomal maturation protein DarP</fullName>
    </recommendedName>
    <alternativeName>
        <fullName evidence="5">Large ribosomal subunit assembly factor DarP</fullName>
    </alternativeName>
</protein>
<keyword evidence="1 5" id="KW-0963">Cytoplasm</keyword>
<dbReference type="NCBIfam" id="NF003593">
    <property type="entry name" value="PRK05255.1-1"/>
    <property type="match status" value="1"/>
</dbReference>
<dbReference type="PIRSF" id="PIRSF016183">
    <property type="entry name" value="UCP016183"/>
    <property type="match status" value="1"/>
</dbReference>
<dbReference type="SUPFAM" id="SSF158710">
    <property type="entry name" value="PSPTO4464-like"/>
    <property type="match status" value="1"/>
</dbReference>
<evidence type="ECO:0000256" key="6">
    <source>
        <dbReference type="SAM" id="MobiDB-lite"/>
    </source>
</evidence>